<evidence type="ECO:0000259" key="5">
    <source>
        <dbReference type="Pfam" id="PF14977"/>
    </source>
</evidence>
<dbReference type="SUPFAM" id="SSF103506">
    <property type="entry name" value="Mitochondrial carrier"/>
    <property type="match status" value="1"/>
</dbReference>
<dbReference type="RefSeq" id="XP_020837000.1">
    <property type="nucleotide sequence ID" value="XM_020981341.1"/>
</dbReference>
<dbReference type="CTD" id="113417943"/>
<evidence type="ECO:0000313" key="6">
    <source>
        <dbReference type="Proteomes" id="UP000515140"/>
    </source>
</evidence>
<feature type="region of interest" description="Disordered" evidence="4">
    <location>
        <begin position="720"/>
        <end position="744"/>
    </location>
</feature>
<dbReference type="FunCoup" id="A0A6P5JSC1">
    <property type="interactions" value="173"/>
</dbReference>
<dbReference type="PANTHER" id="PTHR23093">
    <property type="entry name" value="SIMILAR TO CHROMOSOME 3 OPEN READING FRAME 20"/>
    <property type="match status" value="1"/>
</dbReference>
<name>A0A6P5JSC1_PHACI</name>
<feature type="region of interest" description="Disordered" evidence="4">
    <location>
        <begin position="931"/>
        <end position="972"/>
    </location>
</feature>
<feature type="domain" description="FAM194 C-terminal" evidence="5">
    <location>
        <begin position="460"/>
        <end position="659"/>
    </location>
</feature>
<feature type="compositionally biased region" description="Basic and acidic residues" evidence="4">
    <location>
        <begin position="946"/>
        <end position="964"/>
    </location>
</feature>
<dbReference type="InterPro" id="IPR023395">
    <property type="entry name" value="MCP_dom_sf"/>
</dbReference>
<evidence type="ECO:0000256" key="4">
    <source>
        <dbReference type="SAM" id="MobiDB-lite"/>
    </source>
</evidence>
<dbReference type="GeneID" id="110205019"/>
<dbReference type="PANTHER" id="PTHR23093:SF20">
    <property type="entry name" value="SIMILAR TO CHROMOSOME 3 OPEN READING FRAME 20"/>
    <property type="match status" value="1"/>
</dbReference>
<dbReference type="Proteomes" id="UP000515140">
    <property type="component" value="Unplaced"/>
</dbReference>
<dbReference type="Gene3D" id="1.50.40.10">
    <property type="entry name" value="Mitochondrial carrier domain"/>
    <property type="match status" value="1"/>
</dbReference>
<proteinExistence type="predicted"/>
<keyword evidence="6" id="KW-1185">Reference proteome</keyword>
<protein>
    <submittedName>
        <fullName evidence="7">Uncharacterized protein C3orf20 homolog</fullName>
    </submittedName>
</protein>
<organism evidence="6 7">
    <name type="scientific">Phascolarctos cinereus</name>
    <name type="common">Koala</name>
    <dbReference type="NCBI Taxonomy" id="38626"/>
    <lineage>
        <taxon>Eukaryota</taxon>
        <taxon>Metazoa</taxon>
        <taxon>Chordata</taxon>
        <taxon>Craniata</taxon>
        <taxon>Vertebrata</taxon>
        <taxon>Euteleostomi</taxon>
        <taxon>Mammalia</taxon>
        <taxon>Metatheria</taxon>
        <taxon>Diprotodontia</taxon>
        <taxon>Phascolarctidae</taxon>
        <taxon>Phascolarctos</taxon>
    </lineage>
</organism>
<dbReference type="KEGG" id="pcw:110205019"/>
<dbReference type="InParanoid" id="A0A6P5JSC1"/>
<dbReference type="GO" id="GO:0016020">
    <property type="term" value="C:membrane"/>
    <property type="evidence" value="ECO:0007669"/>
    <property type="project" value="UniProtKB-SubCell"/>
</dbReference>
<comment type="subcellular location">
    <subcellularLocation>
        <location evidence="1">Membrane</location>
    </subcellularLocation>
</comment>
<keyword evidence="3" id="KW-0472">Membrane</keyword>
<sequence>MSNLAKSNTDLYHHYKVLAPKLLEEIARLLITCRSLGIVMPRGMKNIFEFTWEELIMEPPSTSASKISGLDVCFGQVSSVELSFSAASRKPMTKNSPSPPAFIQPMPNSYRVLQKFQKKSLHLLSELLSLKLKMMTESSAGSSPMDVSKQFVKASQQLHLKAKEIILESILDTVGLGKGGNQSNIFTAIGVNSPYQLVFQSSNACLSFSLSGAKERRGSVLTRDSVMAEKAPGGISSLRRMVASGTRALVTSIFMTSLDVLKAFLRSQAMASDLYASVVAGAMAQLGTVTVINPLQLPSLYWFNYELVKMWLRKMPVKDQTLVSISFVAGAFSGPVTALLTPPFDVGKTQHQMELGSKQKLSVVDDSTGRLTGSSSSEPFLFNDLCLQAQGKLQEMCRIIEAEKNSWKGKRFSSPVILHNYSDKRSSSHSIIYKGDSKSFLHSTARPPYPVGHRSQILDTKSKRAFRFHYTFYDGTTFVFYPSGHIAVCQIPTCCKGRYTTCIFNDTPNFPIIGLFTAEGHGSVQYNLKNHYPCLFMMNHEGGCIKDTMGHAVHKWSWTSKKRTLTSLEYKMNEQIKLKIHSQDSISITFSALNENVTLVLSPTDCPHGAPPEKRYSYRSSAEERTSKMIRALVEIKKRFQKTVSQFMNSVLLSAGLLTIDYPVKDEIDLSRFKKKSPSSLQWIQKSASEPLSHTHSVLHNSSAGDSLWDDASSAVVSTSKKKPIKIPPTVPDRSKSAGVPDPRSSSTWAFALADCPLMLRKLLLRQDTSFGCRCLVKSPALTDVEFERFISAPRDPNQILVLYVMTIQSSANSSHLEWILDTLYLHSQCGRPSPCIQCQHDPYRLLRYNIHGALQEDPPLLVQKYAVTPGMILMFAGGKLLFGGFIFNGYECCSKKNLLKQIFLARQHCKMGYFLPDNFKFSTLSPFPQNLDNYKDQEEEEDEQQETKEMQPAREENKKKDLDALSTSKHMQLETLIESTPMDLKARRKSMVIQKRMSKWKK</sequence>
<evidence type="ECO:0000256" key="1">
    <source>
        <dbReference type="ARBA" id="ARBA00004370"/>
    </source>
</evidence>
<gene>
    <name evidence="7" type="primary">CUNH3orf20</name>
</gene>
<evidence type="ECO:0000256" key="2">
    <source>
        <dbReference type="ARBA" id="ARBA00022692"/>
    </source>
</evidence>
<accession>A0A6P5JSC1</accession>
<evidence type="ECO:0000256" key="3">
    <source>
        <dbReference type="ARBA" id="ARBA00023136"/>
    </source>
</evidence>
<dbReference type="InterPro" id="IPR029281">
    <property type="entry name" value="FAM194_C"/>
</dbReference>
<keyword evidence="2" id="KW-0812">Transmembrane</keyword>
<dbReference type="AlphaFoldDB" id="A0A6P5JSC1"/>
<reference evidence="7" key="1">
    <citation type="submission" date="2025-08" db="UniProtKB">
        <authorList>
            <consortium name="RefSeq"/>
        </authorList>
    </citation>
    <scope>IDENTIFICATION</scope>
    <source>
        <tissue evidence="7">Spleen</tissue>
    </source>
</reference>
<dbReference type="Pfam" id="PF14977">
    <property type="entry name" value="FAM194"/>
    <property type="match status" value="1"/>
</dbReference>
<evidence type="ECO:0000313" key="7">
    <source>
        <dbReference type="RefSeq" id="XP_020837000.1"/>
    </source>
</evidence>